<keyword evidence="1" id="KW-0540">Nuclease</keyword>
<proteinExistence type="predicted"/>
<evidence type="ECO:0000256" key="2">
    <source>
        <dbReference type="ARBA" id="ARBA00022759"/>
    </source>
</evidence>
<dbReference type="GO" id="GO:0016787">
    <property type="term" value="F:hydrolase activity"/>
    <property type="evidence" value="ECO:0007669"/>
    <property type="project" value="UniProtKB-KW"/>
</dbReference>
<keyword evidence="2" id="KW-0255">Endonuclease</keyword>
<evidence type="ECO:0000256" key="3">
    <source>
        <dbReference type="ARBA" id="ARBA00022801"/>
    </source>
</evidence>
<feature type="domain" description="TNase-like" evidence="4">
    <location>
        <begin position="22"/>
        <end position="155"/>
    </location>
</feature>
<evidence type="ECO:0000256" key="1">
    <source>
        <dbReference type="ARBA" id="ARBA00022722"/>
    </source>
</evidence>
<keyword evidence="3" id="KW-0378">Hydrolase</keyword>
<evidence type="ECO:0000313" key="6">
    <source>
        <dbReference type="Proteomes" id="UP000177199"/>
    </source>
</evidence>
<dbReference type="PROSITE" id="PS50830">
    <property type="entry name" value="TNASE_3"/>
    <property type="match status" value="1"/>
</dbReference>
<dbReference type="AlphaFoldDB" id="A0A1F7HJH0"/>
<dbReference type="Gene3D" id="2.40.50.90">
    <property type="match status" value="1"/>
</dbReference>
<dbReference type="EMBL" id="MFZV01000016">
    <property type="protein sequence ID" value="OGK31235.1"/>
    <property type="molecule type" value="Genomic_DNA"/>
</dbReference>
<reference evidence="5 6" key="1">
    <citation type="journal article" date="2016" name="Nat. Commun.">
        <title>Thousands of microbial genomes shed light on interconnected biogeochemical processes in an aquifer system.</title>
        <authorList>
            <person name="Anantharaman K."/>
            <person name="Brown C.T."/>
            <person name="Hug L.A."/>
            <person name="Sharon I."/>
            <person name="Castelle C.J."/>
            <person name="Probst A.J."/>
            <person name="Thomas B.C."/>
            <person name="Singh A."/>
            <person name="Wilkins M.J."/>
            <person name="Karaoz U."/>
            <person name="Brodie E.L."/>
            <person name="Williams K.H."/>
            <person name="Hubbard S.S."/>
            <person name="Banfield J.F."/>
        </authorList>
    </citation>
    <scope>NUCLEOTIDE SEQUENCE [LARGE SCALE GENOMIC DNA]</scope>
</reference>
<organism evidence="5 6">
    <name type="scientific">Candidatus Roizmanbacteria bacterium RIFCSPHIGHO2_12_FULL_33_9</name>
    <dbReference type="NCBI Taxonomy" id="1802045"/>
    <lineage>
        <taxon>Bacteria</taxon>
        <taxon>Candidatus Roizmaniibacteriota</taxon>
    </lineage>
</organism>
<sequence>MIVSYLDSKGLINLQTTNKQSSNNKIVVSKVIDGDTIDLNTGQRVRYIGIDTPEINYGKKSECFAQEAKEFNKSLVDKKEIKIEKDISDKDKFGRVLRYVYIEDEATSSAIFVNEYLVRKGYAIVSTYPPDIKYIDDLLNAQREARENNRGLWDVCN</sequence>
<dbReference type="PANTHER" id="PTHR12302:SF3">
    <property type="entry name" value="SERINE_THREONINE-PROTEIN KINASE 31"/>
    <property type="match status" value="1"/>
</dbReference>
<dbReference type="InterPro" id="IPR035437">
    <property type="entry name" value="SNase_OB-fold_sf"/>
</dbReference>
<accession>A0A1F7HJH0</accession>
<gene>
    <name evidence="5" type="ORF">A3F29_04705</name>
</gene>
<evidence type="ECO:0000313" key="5">
    <source>
        <dbReference type="EMBL" id="OGK31235.1"/>
    </source>
</evidence>
<name>A0A1F7HJH0_9BACT</name>
<protein>
    <recommendedName>
        <fullName evidence="4">TNase-like domain-containing protein</fullName>
    </recommendedName>
</protein>
<comment type="caution">
    <text evidence="5">The sequence shown here is derived from an EMBL/GenBank/DDBJ whole genome shotgun (WGS) entry which is preliminary data.</text>
</comment>
<dbReference type="SUPFAM" id="SSF50199">
    <property type="entry name" value="Staphylococcal nuclease"/>
    <property type="match status" value="1"/>
</dbReference>
<dbReference type="SMART" id="SM00318">
    <property type="entry name" value="SNc"/>
    <property type="match status" value="1"/>
</dbReference>
<dbReference type="InterPro" id="IPR016071">
    <property type="entry name" value="Staphylococal_nuclease_OB-fold"/>
</dbReference>
<dbReference type="Pfam" id="PF00565">
    <property type="entry name" value="SNase"/>
    <property type="match status" value="1"/>
</dbReference>
<evidence type="ECO:0000259" key="4">
    <source>
        <dbReference type="PROSITE" id="PS50830"/>
    </source>
</evidence>
<dbReference type="Proteomes" id="UP000177199">
    <property type="component" value="Unassembled WGS sequence"/>
</dbReference>
<dbReference type="PANTHER" id="PTHR12302">
    <property type="entry name" value="EBNA2 BINDING PROTEIN P100"/>
    <property type="match status" value="1"/>
</dbReference>
<dbReference type="GO" id="GO:0004519">
    <property type="term" value="F:endonuclease activity"/>
    <property type="evidence" value="ECO:0007669"/>
    <property type="project" value="UniProtKB-KW"/>
</dbReference>